<dbReference type="Pfam" id="PF13276">
    <property type="entry name" value="HTH_21"/>
    <property type="match status" value="1"/>
</dbReference>
<keyword evidence="4" id="KW-1185">Reference proteome</keyword>
<dbReference type="InterPro" id="IPR048020">
    <property type="entry name" value="Transpos_IS3"/>
</dbReference>
<dbReference type="GO" id="GO:0006313">
    <property type="term" value="P:DNA transposition"/>
    <property type="evidence" value="ECO:0007669"/>
    <property type="project" value="InterPro"/>
</dbReference>
<dbReference type="InterPro" id="IPR001584">
    <property type="entry name" value="Integrase_cat-core"/>
</dbReference>
<dbReference type="Pfam" id="PF13333">
    <property type="entry name" value="rve_2"/>
    <property type="match status" value="1"/>
</dbReference>
<dbReference type="InterPro" id="IPR002514">
    <property type="entry name" value="Transposase_8"/>
</dbReference>
<evidence type="ECO:0000259" key="2">
    <source>
        <dbReference type="PROSITE" id="PS50994"/>
    </source>
</evidence>
<accession>A0A2S5SWF7</accession>
<proteinExistence type="predicted"/>
<dbReference type="OrthoDB" id="5365969at2"/>
<dbReference type="Pfam" id="PF01527">
    <property type="entry name" value="HTH_Tnp_1"/>
    <property type="match status" value="1"/>
</dbReference>
<dbReference type="InterPro" id="IPR036397">
    <property type="entry name" value="RNaseH_sf"/>
</dbReference>
<dbReference type="SUPFAM" id="SSF53098">
    <property type="entry name" value="Ribonuclease H-like"/>
    <property type="match status" value="1"/>
</dbReference>
<evidence type="ECO:0000313" key="4">
    <source>
        <dbReference type="Proteomes" id="UP000238605"/>
    </source>
</evidence>
<name>A0A2S5SWF7_9BURK</name>
<keyword evidence="1" id="KW-0175">Coiled coil</keyword>
<dbReference type="Gene3D" id="1.10.10.10">
    <property type="entry name" value="Winged helix-like DNA-binding domain superfamily/Winged helix DNA-binding domain"/>
    <property type="match status" value="1"/>
</dbReference>
<dbReference type="PANTHER" id="PTHR46889">
    <property type="entry name" value="TRANSPOSASE INSF FOR INSERTION SEQUENCE IS3B-RELATED"/>
    <property type="match status" value="1"/>
</dbReference>
<dbReference type="NCBIfam" id="NF033516">
    <property type="entry name" value="transpos_IS3"/>
    <property type="match status" value="1"/>
</dbReference>
<comment type="caution">
    <text evidence="3">The sequence shown here is derived from an EMBL/GenBank/DDBJ whole genome shotgun (WGS) entry which is preliminary data.</text>
</comment>
<dbReference type="Pfam" id="PF00665">
    <property type="entry name" value="rve"/>
    <property type="match status" value="1"/>
</dbReference>
<dbReference type="RefSeq" id="WP_104301911.1">
    <property type="nucleotide sequence ID" value="NZ_PSNX01000004.1"/>
</dbReference>
<dbReference type="EMBL" id="PSNX01000004">
    <property type="protein sequence ID" value="PPE67081.1"/>
    <property type="molecule type" value="Genomic_DNA"/>
</dbReference>
<evidence type="ECO:0000256" key="1">
    <source>
        <dbReference type="SAM" id="Coils"/>
    </source>
</evidence>
<dbReference type="GO" id="GO:0015074">
    <property type="term" value="P:DNA integration"/>
    <property type="evidence" value="ECO:0007669"/>
    <property type="project" value="InterPro"/>
</dbReference>
<evidence type="ECO:0000313" key="3">
    <source>
        <dbReference type="EMBL" id="PPE67081.1"/>
    </source>
</evidence>
<protein>
    <submittedName>
        <fullName evidence="3">IS3 family transposase</fullName>
    </submittedName>
</protein>
<feature type="domain" description="Integrase catalytic" evidence="2">
    <location>
        <begin position="232"/>
        <end position="396"/>
    </location>
</feature>
<sequence>MRKSKFSPEVRERAVRMVLEHRGEHASQWACIESIAGKIGCTAQTLDNWIKQHERDTGQREGLTSEDARRIKDLERENRELRKANEILKLASAFFGPGGTRPPPEVLNAFVDEHRQRLGVESICRTLQIAPSAYRRHAARLRNPSLRSLRTQRDSTLLPRIEDVWRSNLQVYGADKVWRQLNRQGVTVARCTVERLMRQQGLQGVRRGKTQRTTVPDPKAACPLDKVNRQFKAQRPNQLWVSDFTYVSTWQGWVYVAFVVDVFSRRIVGWRQSSSMHTEFVLDALEQALYDRKPSEGDGLVHHSDRGSQYLSIRYSERLAEAGIEPSVGSKGDSYDNALAETINGLYKAEVIHRRGPWKTKQAVELATLEWVSWFNHHRLMGPLGYVPPAEFEANYHRQRAGQAATA</sequence>
<dbReference type="AlphaFoldDB" id="A0A2S5SWF7"/>
<dbReference type="InterPro" id="IPR050900">
    <property type="entry name" value="Transposase_IS3/IS150/IS904"/>
</dbReference>
<dbReference type="Proteomes" id="UP000238605">
    <property type="component" value="Unassembled WGS sequence"/>
</dbReference>
<dbReference type="InterPro" id="IPR012337">
    <property type="entry name" value="RNaseH-like_sf"/>
</dbReference>
<feature type="coiled-coil region" evidence="1">
    <location>
        <begin position="64"/>
        <end position="91"/>
    </location>
</feature>
<dbReference type="PROSITE" id="PS50994">
    <property type="entry name" value="INTEGRASE"/>
    <property type="match status" value="1"/>
</dbReference>
<dbReference type="SUPFAM" id="SSF46689">
    <property type="entry name" value="Homeodomain-like"/>
    <property type="match status" value="1"/>
</dbReference>
<organism evidence="3 4">
    <name type="scientific">Caldimonas caldifontis</name>
    <dbReference type="NCBI Taxonomy" id="1452508"/>
    <lineage>
        <taxon>Bacteria</taxon>
        <taxon>Pseudomonadati</taxon>
        <taxon>Pseudomonadota</taxon>
        <taxon>Betaproteobacteria</taxon>
        <taxon>Burkholderiales</taxon>
        <taxon>Sphaerotilaceae</taxon>
        <taxon>Caldimonas</taxon>
    </lineage>
</organism>
<dbReference type="InterPro" id="IPR025948">
    <property type="entry name" value="HTH-like_dom"/>
</dbReference>
<dbReference type="GO" id="GO:0003677">
    <property type="term" value="F:DNA binding"/>
    <property type="evidence" value="ECO:0007669"/>
    <property type="project" value="InterPro"/>
</dbReference>
<dbReference type="InterPro" id="IPR036388">
    <property type="entry name" value="WH-like_DNA-bd_sf"/>
</dbReference>
<reference evidence="3 4" key="1">
    <citation type="submission" date="2018-02" db="EMBL/GenBank/DDBJ databases">
        <title>Reclassifiation of [Polyangium] brachysporum DSM 7029 as Guopingzhaonella breviflexa gen. nov., sp. nov., a member of the family Comamonadaceae.</title>
        <authorList>
            <person name="Tang B."/>
        </authorList>
    </citation>
    <scope>NUCLEOTIDE SEQUENCE [LARGE SCALE GENOMIC DNA]</scope>
    <source>
        <strain evidence="3 4">BCRC 80649</strain>
    </source>
</reference>
<dbReference type="GO" id="GO:0004803">
    <property type="term" value="F:transposase activity"/>
    <property type="evidence" value="ECO:0007669"/>
    <property type="project" value="InterPro"/>
</dbReference>
<dbReference type="InterPro" id="IPR009057">
    <property type="entry name" value="Homeodomain-like_sf"/>
</dbReference>
<gene>
    <name evidence="3" type="ORF">C1704_06440</name>
</gene>
<dbReference type="PANTHER" id="PTHR46889:SF4">
    <property type="entry name" value="TRANSPOSASE INSO FOR INSERTION SEQUENCE ELEMENT IS911B-RELATED"/>
    <property type="match status" value="1"/>
</dbReference>
<dbReference type="Gene3D" id="3.30.420.10">
    <property type="entry name" value="Ribonuclease H-like superfamily/Ribonuclease H"/>
    <property type="match status" value="1"/>
</dbReference>